<dbReference type="EMBL" id="MIKE01000023">
    <property type="protein sequence ID" value="OHT44865.1"/>
    <property type="molecule type" value="Genomic_DNA"/>
</dbReference>
<dbReference type="AlphaFoldDB" id="A0A1S1J5W6"/>
<reference evidence="5" key="2">
    <citation type="submission" date="2016-09" db="EMBL/GenBank/DDBJ databases">
        <authorList>
            <person name="Chen S."/>
            <person name="Walker E."/>
        </authorList>
    </citation>
    <scope>NUCLEOTIDE SEQUENCE [LARGE SCALE GENOMIC DNA]</scope>
    <source>
        <strain evidence="5">MSU</strain>
    </source>
</reference>
<dbReference type="InterPro" id="IPR023393">
    <property type="entry name" value="START-like_dom_sf"/>
</dbReference>
<dbReference type="SUPFAM" id="SSF55961">
    <property type="entry name" value="Bet v1-like"/>
    <property type="match status" value="1"/>
</dbReference>
<dbReference type="Proteomes" id="UP000198319">
    <property type="component" value="Unassembled WGS sequence"/>
</dbReference>
<gene>
    <name evidence="4" type="ORF">B0A71_21295</name>
    <name evidence="3" type="ORF">BHE19_09090</name>
</gene>
<dbReference type="Gene3D" id="3.30.530.20">
    <property type="match status" value="1"/>
</dbReference>
<sequence>MSATNFTTVIIVDESPQKVFDAVTNVRGWWSEEIEGNSAKLNDEFDYHYEDIHLCKVKITEVIPNQKIVWLVEKNYFKFTEDKTEWTGTHPTFEISEKDGKTELRFTHVGLVPEYECFEICRGAWTNYIGNSLLKLITIGKGEPNATGKPQTENEKKLSEKE</sequence>
<feature type="domain" description="Activator of Hsp90 ATPase homologue 1/2-like C-terminal" evidence="2">
    <location>
        <begin position="15"/>
        <end position="134"/>
    </location>
</feature>
<protein>
    <submittedName>
        <fullName evidence="3">ATPase</fullName>
    </submittedName>
</protein>
<evidence type="ECO:0000259" key="2">
    <source>
        <dbReference type="Pfam" id="PF08327"/>
    </source>
</evidence>
<proteinExistence type="inferred from homology"/>
<evidence type="ECO:0000313" key="6">
    <source>
        <dbReference type="Proteomes" id="UP000198319"/>
    </source>
</evidence>
<evidence type="ECO:0000313" key="3">
    <source>
        <dbReference type="EMBL" id="OHT44865.1"/>
    </source>
</evidence>
<evidence type="ECO:0000256" key="1">
    <source>
        <dbReference type="ARBA" id="ARBA00006817"/>
    </source>
</evidence>
<evidence type="ECO:0000313" key="4">
    <source>
        <dbReference type="EMBL" id="OXB14879.1"/>
    </source>
</evidence>
<comment type="similarity">
    <text evidence="1">Belongs to the AHA1 family.</text>
</comment>
<comment type="caution">
    <text evidence="3">The sequence shown here is derived from an EMBL/GenBank/DDBJ whole genome shotgun (WGS) entry which is preliminary data.</text>
</comment>
<dbReference type="STRING" id="1278819.BHE19_09090"/>
<name>A0A1S1J5W6_9FLAO</name>
<organism evidence="3 5">
    <name type="scientific">Flavobacterium tructae</name>
    <dbReference type="NCBI Taxonomy" id="1114873"/>
    <lineage>
        <taxon>Bacteria</taxon>
        <taxon>Pseudomonadati</taxon>
        <taxon>Bacteroidota</taxon>
        <taxon>Flavobacteriia</taxon>
        <taxon>Flavobacteriales</taxon>
        <taxon>Flavobacteriaceae</taxon>
        <taxon>Flavobacterium</taxon>
    </lineage>
</organism>
<keyword evidence="6" id="KW-1185">Reference proteome</keyword>
<reference evidence="3" key="1">
    <citation type="submission" date="2016-09" db="EMBL/GenBank/DDBJ databases">
        <authorList>
            <person name="Capua I."/>
            <person name="De Benedictis P."/>
            <person name="Joannis T."/>
            <person name="Lombin L.H."/>
            <person name="Cattoli G."/>
        </authorList>
    </citation>
    <scope>NUCLEOTIDE SEQUENCE [LARGE SCALE GENOMIC DNA]</scope>
    <source>
        <strain evidence="3">MSU</strain>
    </source>
</reference>
<dbReference type="Pfam" id="PF08327">
    <property type="entry name" value="AHSA1"/>
    <property type="match status" value="1"/>
</dbReference>
<dbReference type="EMBL" id="MUHG01000035">
    <property type="protein sequence ID" value="OXB14879.1"/>
    <property type="molecule type" value="Genomic_DNA"/>
</dbReference>
<reference evidence="4 6" key="3">
    <citation type="submission" date="2016-11" db="EMBL/GenBank/DDBJ databases">
        <title>Whole genomes of Flavobacteriaceae.</title>
        <authorList>
            <person name="Stine C."/>
            <person name="Li C."/>
            <person name="Tadesse D."/>
        </authorList>
    </citation>
    <scope>NUCLEOTIDE SEQUENCE [LARGE SCALE GENOMIC DNA]</scope>
    <source>
        <strain evidence="4 6">ATCC BAA-2541</strain>
    </source>
</reference>
<dbReference type="OrthoDB" id="287565at2"/>
<dbReference type="RefSeq" id="WP_070907219.1">
    <property type="nucleotide sequence ID" value="NZ_MIKE01000023.1"/>
</dbReference>
<accession>A0A1S1J5W6</accession>
<evidence type="ECO:0000313" key="5">
    <source>
        <dbReference type="Proteomes" id="UP000180252"/>
    </source>
</evidence>
<dbReference type="CDD" id="cd07814">
    <property type="entry name" value="SRPBCC_CalC_Aha1-like"/>
    <property type="match status" value="1"/>
</dbReference>
<dbReference type="InterPro" id="IPR013538">
    <property type="entry name" value="ASHA1/2-like_C"/>
</dbReference>
<dbReference type="Proteomes" id="UP000180252">
    <property type="component" value="Unassembled WGS sequence"/>
</dbReference>